<dbReference type="Proteomes" id="UP000070412">
    <property type="component" value="Unassembled WGS sequence"/>
</dbReference>
<dbReference type="InterPro" id="IPR025061">
    <property type="entry name" value="Diedel"/>
</dbReference>
<keyword evidence="6" id="KW-1185">Reference proteome</keyword>
<dbReference type="EnsemblMetazoa" id="SSS_2297s_mrna">
    <property type="protein sequence ID" value="KAF7496060.1"/>
    <property type="gene ID" value="SSS_2297"/>
</dbReference>
<feature type="domain" description="EF-hand" evidence="3">
    <location>
        <begin position="121"/>
        <end position="156"/>
    </location>
</feature>
<dbReference type="InterPro" id="IPR018247">
    <property type="entry name" value="EF_Hand_1_Ca_BS"/>
</dbReference>
<evidence type="ECO:0000313" key="5">
    <source>
        <dbReference type="EnsemblMetazoa" id="KAF7496060.1"/>
    </source>
</evidence>
<sequence>MFQNPHFAMIRYALFASALIVVLALLLEPIETKCCYSSFNCFKPDNDKRKRCGDCTSQGRYCGVGSCNIFGCNCDGGCRDGNITFWCWNHEFCDRIKSSSSLLMFSGDQSDIDLDQNLDHSKSSIIVKEFNRSDLNQDGILDFKEFIKLIKALELYDIVEIPIDSSILFEEYNRINSNRGDGGITLDEIDSDFKSI</sequence>
<dbReference type="PROSITE" id="PS50222">
    <property type="entry name" value="EF_HAND_2"/>
    <property type="match status" value="1"/>
</dbReference>
<keyword evidence="1" id="KW-0106">Calcium</keyword>
<dbReference type="SUPFAM" id="SSF47473">
    <property type="entry name" value="EF-hand"/>
    <property type="match status" value="1"/>
</dbReference>
<organism evidence="4">
    <name type="scientific">Sarcoptes scabiei</name>
    <name type="common">Itch mite</name>
    <name type="synonym">Acarus scabiei</name>
    <dbReference type="NCBI Taxonomy" id="52283"/>
    <lineage>
        <taxon>Eukaryota</taxon>
        <taxon>Metazoa</taxon>
        <taxon>Ecdysozoa</taxon>
        <taxon>Arthropoda</taxon>
        <taxon>Chelicerata</taxon>
        <taxon>Arachnida</taxon>
        <taxon>Acari</taxon>
        <taxon>Acariformes</taxon>
        <taxon>Sarcoptiformes</taxon>
        <taxon>Astigmata</taxon>
        <taxon>Psoroptidia</taxon>
        <taxon>Sarcoptoidea</taxon>
        <taxon>Sarcoptidae</taxon>
        <taxon>Sarcoptinae</taxon>
        <taxon>Sarcoptes</taxon>
    </lineage>
</organism>
<evidence type="ECO:0000259" key="3">
    <source>
        <dbReference type="PROSITE" id="PS50222"/>
    </source>
</evidence>
<protein>
    <recommendedName>
        <fullName evidence="3">EF-hand domain-containing protein</fullName>
    </recommendedName>
</protein>
<feature type="signal peptide" evidence="2">
    <location>
        <begin position="1"/>
        <end position="24"/>
    </location>
</feature>
<feature type="chain" id="PRO_5038316135" description="EF-hand domain-containing protein" evidence="2">
    <location>
        <begin position="25"/>
        <end position="196"/>
    </location>
</feature>
<evidence type="ECO:0000313" key="6">
    <source>
        <dbReference type="Proteomes" id="UP000070412"/>
    </source>
</evidence>
<reference evidence="6" key="1">
    <citation type="journal article" date="2020" name="PLoS Negl. Trop. Dis.">
        <title>High-quality nuclear genome for Sarcoptes scabiei-A critical resource for a neglected parasite.</title>
        <authorList>
            <person name="Korhonen P.K."/>
            <person name="Gasser R.B."/>
            <person name="Ma G."/>
            <person name="Wang T."/>
            <person name="Stroehlein A.J."/>
            <person name="Young N.D."/>
            <person name="Ang C.S."/>
            <person name="Fernando D.D."/>
            <person name="Lu H.C."/>
            <person name="Taylor S."/>
            <person name="Reynolds S.L."/>
            <person name="Mofiz E."/>
            <person name="Najaraj S.H."/>
            <person name="Gowda H."/>
            <person name="Madugundu A."/>
            <person name="Renuse S."/>
            <person name="Holt D."/>
            <person name="Pandey A."/>
            <person name="Papenfuss A.T."/>
            <person name="Fischer K."/>
        </authorList>
    </citation>
    <scope>NUCLEOTIDE SEQUENCE [LARGE SCALE GENOMIC DNA]</scope>
</reference>
<dbReference type="PROSITE" id="PS00018">
    <property type="entry name" value="EF_HAND_1"/>
    <property type="match status" value="1"/>
</dbReference>
<dbReference type="EMBL" id="WVUK01000041">
    <property type="protein sequence ID" value="KAF7496060.1"/>
    <property type="molecule type" value="Genomic_DNA"/>
</dbReference>
<accession>A0A834RF38</accession>
<name>A0A834RF38_SARSC</name>
<evidence type="ECO:0000256" key="1">
    <source>
        <dbReference type="ARBA" id="ARBA00022837"/>
    </source>
</evidence>
<reference evidence="4" key="2">
    <citation type="submission" date="2020-01" db="EMBL/GenBank/DDBJ databases">
        <authorList>
            <person name="Korhonen P.K.K."/>
            <person name="Guangxu M.G."/>
            <person name="Wang T.W."/>
            <person name="Stroehlein A.J.S."/>
            <person name="Young N.D."/>
            <person name="Ang C.-S.A."/>
            <person name="Fernando D.W.F."/>
            <person name="Lu H.L."/>
            <person name="Taylor S.T."/>
            <person name="Ehtesham M.E.M."/>
            <person name="Najaraj S.H.N."/>
            <person name="Harsha G.H.G."/>
            <person name="Madugundu A.M."/>
            <person name="Renuse S.R."/>
            <person name="Holt D.H."/>
            <person name="Pandey A.P."/>
            <person name="Papenfuss A.P."/>
            <person name="Gasser R.B.G."/>
            <person name="Fischer K.F."/>
        </authorList>
    </citation>
    <scope>NUCLEOTIDE SEQUENCE</scope>
    <source>
        <strain evidence="4">SSS_KF_BRIS2020</strain>
    </source>
</reference>
<dbReference type="Pfam" id="PF13164">
    <property type="entry name" value="Diedel"/>
    <property type="match status" value="1"/>
</dbReference>
<evidence type="ECO:0000313" key="4">
    <source>
        <dbReference type="EMBL" id="KAF7496060.1"/>
    </source>
</evidence>
<reference evidence="5" key="3">
    <citation type="submission" date="2022-06" db="UniProtKB">
        <authorList>
            <consortium name="EnsemblMetazoa"/>
        </authorList>
    </citation>
    <scope>IDENTIFICATION</scope>
</reference>
<dbReference type="Gene3D" id="3.30.70.2800">
    <property type="match status" value="1"/>
</dbReference>
<evidence type="ECO:0000256" key="2">
    <source>
        <dbReference type="SAM" id="SignalP"/>
    </source>
</evidence>
<dbReference type="AlphaFoldDB" id="A0A834RF38"/>
<dbReference type="GO" id="GO:0005509">
    <property type="term" value="F:calcium ion binding"/>
    <property type="evidence" value="ECO:0007669"/>
    <property type="project" value="InterPro"/>
</dbReference>
<proteinExistence type="predicted"/>
<gene>
    <name evidence="4" type="ORF">SSS_2297</name>
</gene>
<dbReference type="InterPro" id="IPR011992">
    <property type="entry name" value="EF-hand-dom_pair"/>
</dbReference>
<keyword evidence="2" id="KW-0732">Signal</keyword>
<dbReference type="InterPro" id="IPR002048">
    <property type="entry name" value="EF_hand_dom"/>
</dbReference>